<keyword evidence="4" id="KW-0611">Plant defense</keyword>
<organism evidence="8 9">
    <name type="scientific">Capsella rubella</name>
    <dbReference type="NCBI Taxonomy" id="81985"/>
    <lineage>
        <taxon>Eukaryota</taxon>
        <taxon>Viridiplantae</taxon>
        <taxon>Streptophyta</taxon>
        <taxon>Embryophyta</taxon>
        <taxon>Tracheophyta</taxon>
        <taxon>Spermatophyta</taxon>
        <taxon>Magnoliopsida</taxon>
        <taxon>eudicotyledons</taxon>
        <taxon>Gunneridae</taxon>
        <taxon>Pentapetalae</taxon>
        <taxon>rosids</taxon>
        <taxon>malvids</taxon>
        <taxon>Brassicales</taxon>
        <taxon>Brassicaceae</taxon>
        <taxon>Camelineae</taxon>
        <taxon>Capsella</taxon>
    </lineage>
</organism>
<comment type="similarity">
    <text evidence="1">Belongs to the DEFL family.</text>
</comment>
<evidence type="ECO:0000259" key="7">
    <source>
        <dbReference type="Pfam" id="PF24552"/>
    </source>
</evidence>
<accession>R0H8T2</accession>
<feature type="domain" description="Defensin-like" evidence="7">
    <location>
        <begin position="39"/>
        <end position="76"/>
    </location>
</feature>
<feature type="signal peptide" evidence="6">
    <location>
        <begin position="1"/>
        <end position="21"/>
    </location>
</feature>
<evidence type="ECO:0000313" key="9">
    <source>
        <dbReference type="Proteomes" id="UP000029121"/>
    </source>
</evidence>
<evidence type="ECO:0000256" key="1">
    <source>
        <dbReference type="ARBA" id="ARBA00006722"/>
    </source>
</evidence>
<dbReference type="GO" id="GO:0050832">
    <property type="term" value="P:defense response to fungus"/>
    <property type="evidence" value="ECO:0007669"/>
    <property type="project" value="UniProtKB-KW"/>
</dbReference>
<dbReference type="AlphaFoldDB" id="R0H8T2"/>
<keyword evidence="9" id="KW-1185">Reference proteome</keyword>
<dbReference type="KEGG" id="crb:17885955"/>
<keyword evidence="5" id="KW-1015">Disulfide bond</keyword>
<dbReference type="EMBL" id="KB870809">
    <property type="protein sequence ID" value="EOA25764.1"/>
    <property type="molecule type" value="Genomic_DNA"/>
</dbReference>
<evidence type="ECO:0000256" key="2">
    <source>
        <dbReference type="ARBA" id="ARBA00022529"/>
    </source>
</evidence>
<keyword evidence="6" id="KW-0732">Signal</keyword>
<name>R0H8T2_9BRAS</name>
<sequence>MNITKTYVICFLVVVLTNSLSSNCDVLVSSVIETAKNDDSCTVPCTKMYGDKECRYDCIFMKYKNGVCVAGRCCCKT</sequence>
<keyword evidence="3" id="KW-0295">Fungicide</keyword>
<evidence type="ECO:0000256" key="3">
    <source>
        <dbReference type="ARBA" id="ARBA00022577"/>
    </source>
</evidence>
<evidence type="ECO:0000256" key="4">
    <source>
        <dbReference type="ARBA" id="ARBA00022821"/>
    </source>
</evidence>
<reference evidence="9" key="1">
    <citation type="journal article" date="2013" name="Nat. Genet.">
        <title>The Capsella rubella genome and the genomic consequences of rapid mating system evolution.</title>
        <authorList>
            <person name="Slotte T."/>
            <person name="Hazzouri K.M."/>
            <person name="Agren J.A."/>
            <person name="Koenig D."/>
            <person name="Maumus F."/>
            <person name="Guo Y.L."/>
            <person name="Steige K."/>
            <person name="Platts A.E."/>
            <person name="Escobar J.S."/>
            <person name="Newman L.K."/>
            <person name="Wang W."/>
            <person name="Mandakova T."/>
            <person name="Vello E."/>
            <person name="Smith L.M."/>
            <person name="Henz S.R."/>
            <person name="Steffen J."/>
            <person name="Takuno S."/>
            <person name="Brandvain Y."/>
            <person name="Coop G."/>
            <person name="Andolfatto P."/>
            <person name="Hu T.T."/>
            <person name="Blanchette M."/>
            <person name="Clark R.M."/>
            <person name="Quesneville H."/>
            <person name="Nordborg M."/>
            <person name="Gaut B.S."/>
            <person name="Lysak M.A."/>
            <person name="Jenkins J."/>
            <person name="Grimwood J."/>
            <person name="Chapman J."/>
            <person name="Prochnik S."/>
            <person name="Shu S."/>
            <person name="Rokhsar D."/>
            <person name="Schmutz J."/>
            <person name="Weigel D."/>
            <person name="Wright S.I."/>
        </authorList>
    </citation>
    <scope>NUCLEOTIDE SEQUENCE [LARGE SCALE GENOMIC DNA]</scope>
    <source>
        <strain evidence="9">cv. Monte Gargano</strain>
    </source>
</reference>
<gene>
    <name evidence="8" type="ORF">CARUB_v10019126mg</name>
</gene>
<proteinExistence type="inferred from homology"/>
<dbReference type="OrthoDB" id="1104770at2759"/>
<dbReference type="Pfam" id="PF24552">
    <property type="entry name" value="Defensin"/>
    <property type="match status" value="1"/>
</dbReference>
<dbReference type="Proteomes" id="UP000029121">
    <property type="component" value="Unassembled WGS sequence"/>
</dbReference>
<feature type="chain" id="PRO_5004342418" description="Defensin-like domain-containing protein" evidence="6">
    <location>
        <begin position="22"/>
        <end position="77"/>
    </location>
</feature>
<evidence type="ECO:0000256" key="6">
    <source>
        <dbReference type="SAM" id="SignalP"/>
    </source>
</evidence>
<dbReference type="GO" id="GO:0031640">
    <property type="term" value="P:killing of cells of another organism"/>
    <property type="evidence" value="ECO:0007669"/>
    <property type="project" value="UniProtKB-KW"/>
</dbReference>
<keyword evidence="2" id="KW-0929">Antimicrobial</keyword>
<protein>
    <recommendedName>
        <fullName evidence="7">Defensin-like domain-containing protein</fullName>
    </recommendedName>
</protein>
<evidence type="ECO:0000313" key="8">
    <source>
        <dbReference type="EMBL" id="EOA25764.1"/>
    </source>
</evidence>
<dbReference type="InterPro" id="IPR056373">
    <property type="entry name" value="Defensin-like_dom"/>
</dbReference>
<evidence type="ECO:0000256" key="5">
    <source>
        <dbReference type="ARBA" id="ARBA00023157"/>
    </source>
</evidence>